<organism evidence="2 3">
    <name type="scientific">Plectus sambesii</name>
    <dbReference type="NCBI Taxonomy" id="2011161"/>
    <lineage>
        <taxon>Eukaryota</taxon>
        <taxon>Metazoa</taxon>
        <taxon>Ecdysozoa</taxon>
        <taxon>Nematoda</taxon>
        <taxon>Chromadorea</taxon>
        <taxon>Plectida</taxon>
        <taxon>Plectina</taxon>
        <taxon>Plectoidea</taxon>
        <taxon>Plectidae</taxon>
        <taxon>Plectus</taxon>
    </lineage>
</organism>
<evidence type="ECO:0000313" key="2">
    <source>
        <dbReference type="Proteomes" id="UP000887566"/>
    </source>
</evidence>
<feature type="region of interest" description="Disordered" evidence="1">
    <location>
        <begin position="159"/>
        <end position="209"/>
    </location>
</feature>
<reference evidence="3" key="1">
    <citation type="submission" date="2022-11" db="UniProtKB">
        <authorList>
            <consortium name="WormBaseParasite"/>
        </authorList>
    </citation>
    <scope>IDENTIFICATION</scope>
</reference>
<proteinExistence type="predicted"/>
<dbReference type="WBParaSite" id="PSAMB.scaffold519size48217.g6526.t1">
    <property type="protein sequence ID" value="PSAMB.scaffold519size48217.g6526.t1"/>
    <property type="gene ID" value="PSAMB.scaffold519size48217.g6526"/>
</dbReference>
<sequence>MPVLRRKSWWTPLRTTSSRATIRRPAEKKTTRKLATATAVDRERHFITIGARMVEPPNGLRAHLPSGQPITARLTDLETRRVHCSLTTVIEPGSLSLSRAHFRRQLPSNCAQETTTNTTQTWSTLNVAVAGAPVPRGSTRPIQSPTTLTLSVSLVGRNRRAQPDRPDGVVDEQVTLTPSTARTRAHARRSAPKIDRPVDLWSQQQQQQW</sequence>
<name>A0A914WTI2_9BILA</name>
<dbReference type="AlphaFoldDB" id="A0A914WTI2"/>
<protein>
    <submittedName>
        <fullName evidence="3">Uncharacterized protein</fullName>
    </submittedName>
</protein>
<accession>A0A914WTI2</accession>
<dbReference type="Proteomes" id="UP000887566">
    <property type="component" value="Unplaced"/>
</dbReference>
<evidence type="ECO:0000256" key="1">
    <source>
        <dbReference type="SAM" id="MobiDB-lite"/>
    </source>
</evidence>
<keyword evidence="2" id="KW-1185">Reference proteome</keyword>
<evidence type="ECO:0000313" key="3">
    <source>
        <dbReference type="WBParaSite" id="PSAMB.scaffold519size48217.g6526.t1"/>
    </source>
</evidence>